<name>A0A0D0DKA4_9AGAM</name>
<keyword evidence="2" id="KW-1185">Reference proteome</keyword>
<proteinExistence type="predicted"/>
<dbReference type="AlphaFoldDB" id="A0A0D0DKA4"/>
<gene>
    <name evidence="1" type="ORF">PAXRUDRAFT_149182</name>
</gene>
<protein>
    <submittedName>
        <fullName evidence="1">Uncharacterized protein</fullName>
    </submittedName>
</protein>
<evidence type="ECO:0000313" key="1">
    <source>
        <dbReference type="EMBL" id="KIK91598.1"/>
    </source>
</evidence>
<dbReference type="Proteomes" id="UP000054538">
    <property type="component" value="Unassembled WGS sequence"/>
</dbReference>
<sequence>KIDDEDLGVKLHLQLQGISKYIKANNLVQCLSDQDVQQRFGLKNTFSLATAK</sequence>
<organism evidence="1 2">
    <name type="scientific">Paxillus rubicundulus Ve08.2h10</name>
    <dbReference type="NCBI Taxonomy" id="930991"/>
    <lineage>
        <taxon>Eukaryota</taxon>
        <taxon>Fungi</taxon>
        <taxon>Dikarya</taxon>
        <taxon>Basidiomycota</taxon>
        <taxon>Agaricomycotina</taxon>
        <taxon>Agaricomycetes</taxon>
        <taxon>Agaricomycetidae</taxon>
        <taxon>Boletales</taxon>
        <taxon>Paxilineae</taxon>
        <taxon>Paxillaceae</taxon>
        <taxon>Paxillus</taxon>
    </lineage>
</organism>
<accession>A0A0D0DKA4</accession>
<dbReference type="OrthoDB" id="10039611at2759"/>
<reference evidence="1 2" key="1">
    <citation type="submission" date="2014-04" db="EMBL/GenBank/DDBJ databases">
        <authorList>
            <consortium name="DOE Joint Genome Institute"/>
            <person name="Kuo A."/>
            <person name="Kohler A."/>
            <person name="Jargeat P."/>
            <person name="Nagy L.G."/>
            <person name="Floudas D."/>
            <person name="Copeland A."/>
            <person name="Barry K.W."/>
            <person name="Cichocki N."/>
            <person name="Veneault-Fourrey C."/>
            <person name="LaButti K."/>
            <person name="Lindquist E.A."/>
            <person name="Lipzen A."/>
            <person name="Lundell T."/>
            <person name="Morin E."/>
            <person name="Murat C."/>
            <person name="Sun H."/>
            <person name="Tunlid A."/>
            <person name="Henrissat B."/>
            <person name="Grigoriev I.V."/>
            <person name="Hibbett D.S."/>
            <person name="Martin F."/>
            <person name="Nordberg H.P."/>
            <person name="Cantor M.N."/>
            <person name="Hua S.X."/>
        </authorList>
    </citation>
    <scope>NUCLEOTIDE SEQUENCE [LARGE SCALE GENOMIC DNA]</scope>
    <source>
        <strain evidence="1 2">Ve08.2h10</strain>
    </source>
</reference>
<dbReference type="InParanoid" id="A0A0D0DKA4"/>
<dbReference type="HOGENOM" id="CLU_3093060_0_0_1"/>
<dbReference type="EMBL" id="KN825370">
    <property type="protein sequence ID" value="KIK91598.1"/>
    <property type="molecule type" value="Genomic_DNA"/>
</dbReference>
<evidence type="ECO:0000313" key="2">
    <source>
        <dbReference type="Proteomes" id="UP000054538"/>
    </source>
</evidence>
<reference evidence="2" key="2">
    <citation type="submission" date="2015-01" db="EMBL/GenBank/DDBJ databases">
        <title>Evolutionary Origins and Diversification of the Mycorrhizal Mutualists.</title>
        <authorList>
            <consortium name="DOE Joint Genome Institute"/>
            <consortium name="Mycorrhizal Genomics Consortium"/>
            <person name="Kohler A."/>
            <person name="Kuo A."/>
            <person name="Nagy L.G."/>
            <person name="Floudas D."/>
            <person name="Copeland A."/>
            <person name="Barry K.W."/>
            <person name="Cichocki N."/>
            <person name="Veneault-Fourrey C."/>
            <person name="LaButti K."/>
            <person name="Lindquist E.A."/>
            <person name="Lipzen A."/>
            <person name="Lundell T."/>
            <person name="Morin E."/>
            <person name="Murat C."/>
            <person name="Riley R."/>
            <person name="Ohm R."/>
            <person name="Sun H."/>
            <person name="Tunlid A."/>
            <person name="Henrissat B."/>
            <person name="Grigoriev I.V."/>
            <person name="Hibbett D.S."/>
            <person name="Martin F."/>
        </authorList>
    </citation>
    <scope>NUCLEOTIDE SEQUENCE [LARGE SCALE GENOMIC DNA]</scope>
    <source>
        <strain evidence="2">Ve08.2h10</strain>
    </source>
</reference>
<feature type="non-terminal residue" evidence="1">
    <location>
        <position position="1"/>
    </location>
</feature>